<feature type="compositionally biased region" description="Polar residues" evidence="1">
    <location>
        <begin position="270"/>
        <end position="280"/>
    </location>
</feature>
<feature type="compositionally biased region" description="Low complexity" evidence="1">
    <location>
        <begin position="189"/>
        <end position="203"/>
    </location>
</feature>
<dbReference type="Proteomes" id="UP001221142">
    <property type="component" value="Unassembled WGS sequence"/>
</dbReference>
<feature type="compositionally biased region" description="Low complexity" evidence="1">
    <location>
        <begin position="284"/>
        <end position="298"/>
    </location>
</feature>
<feature type="region of interest" description="Disordered" evidence="1">
    <location>
        <begin position="363"/>
        <end position="392"/>
    </location>
</feature>
<evidence type="ECO:0000256" key="1">
    <source>
        <dbReference type="SAM" id="MobiDB-lite"/>
    </source>
</evidence>
<protein>
    <submittedName>
        <fullName evidence="2">Uncharacterized protein</fullName>
    </submittedName>
</protein>
<feature type="region of interest" description="Disordered" evidence="1">
    <location>
        <begin position="39"/>
        <end position="71"/>
    </location>
</feature>
<dbReference type="AlphaFoldDB" id="A0AAD7BTI8"/>
<feature type="region of interest" description="Disordered" evidence="1">
    <location>
        <begin position="92"/>
        <end position="298"/>
    </location>
</feature>
<feature type="compositionally biased region" description="Polar residues" evidence="1">
    <location>
        <begin position="406"/>
        <end position="419"/>
    </location>
</feature>
<feature type="compositionally biased region" description="Polar residues" evidence="1">
    <location>
        <begin position="133"/>
        <end position="145"/>
    </location>
</feature>
<proteinExistence type="predicted"/>
<evidence type="ECO:0000313" key="3">
    <source>
        <dbReference type="Proteomes" id="UP001221142"/>
    </source>
</evidence>
<gene>
    <name evidence="2" type="ORF">FB45DRAFT_536608</name>
</gene>
<name>A0AAD7BTI8_9AGAR</name>
<reference evidence="2" key="1">
    <citation type="submission" date="2023-03" db="EMBL/GenBank/DDBJ databases">
        <title>Massive genome expansion in bonnet fungi (Mycena s.s.) driven by repeated elements and novel gene families across ecological guilds.</title>
        <authorList>
            <consortium name="Lawrence Berkeley National Laboratory"/>
            <person name="Harder C.B."/>
            <person name="Miyauchi S."/>
            <person name="Viragh M."/>
            <person name="Kuo A."/>
            <person name="Thoen E."/>
            <person name="Andreopoulos B."/>
            <person name="Lu D."/>
            <person name="Skrede I."/>
            <person name="Drula E."/>
            <person name="Henrissat B."/>
            <person name="Morin E."/>
            <person name="Kohler A."/>
            <person name="Barry K."/>
            <person name="LaButti K."/>
            <person name="Morin E."/>
            <person name="Salamov A."/>
            <person name="Lipzen A."/>
            <person name="Mereny Z."/>
            <person name="Hegedus B."/>
            <person name="Baldrian P."/>
            <person name="Stursova M."/>
            <person name="Weitz H."/>
            <person name="Taylor A."/>
            <person name="Grigoriev I.V."/>
            <person name="Nagy L.G."/>
            <person name="Martin F."/>
            <person name="Kauserud H."/>
        </authorList>
    </citation>
    <scope>NUCLEOTIDE SEQUENCE</scope>
    <source>
        <strain evidence="2">9284</strain>
    </source>
</reference>
<evidence type="ECO:0000313" key="2">
    <source>
        <dbReference type="EMBL" id="KAJ7630483.1"/>
    </source>
</evidence>
<feature type="compositionally biased region" description="Basic and acidic residues" evidence="1">
    <location>
        <begin position="216"/>
        <end position="232"/>
    </location>
</feature>
<keyword evidence="3" id="KW-1185">Reference proteome</keyword>
<dbReference type="EMBL" id="JARKIF010000009">
    <property type="protein sequence ID" value="KAJ7630483.1"/>
    <property type="molecule type" value="Genomic_DNA"/>
</dbReference>
<feature type="region of interest" description="Disordered" evidence="1">
    <location>
        <begin position="406"/>
        <end position="434"/>
    </location>
</feature>
<organism evidence="2 3">
    <name type="scientific">Roridomyces roridus</name>
    <dbReference type="NCBI Taxonomy" id="1738132"/>
    <lineage>
        <taxon>Eukaryota</taxon>
        <taxon>Fungi</taxon>
        <taxon>Dikarya</taxon>
        <taxon>Basidiomycota</taxon>
        <taxon>Agaricomycotina</taxon>
        <taxon>Agaricomycetes</taxon>
        <taxon>Agaricomycetidae</taxon>
        <taxon>Agaricales</taxon>
        <taxon>Marasmiineae</taxon>
        <taxon>Mycenaceae</taxon>
        <taxon>Roridomyces</taxon>
    </lineage>
</organism>
<comment type="caution">
    <text evidence="2">The sequence shown here is derived from an EMBL/GenBank/DDBJ whole genome shotgun (WGS) entry which is preliminary data.</text>
</comment>
<feature type="compositionally biased region" description="Low complexity" evidence="1">
    <location>
        <begin position="233"/>
        <end position="245"/>
    </location>
</feature>
<feature type="compositionally biased region" description="Basic and acidic residues" evidence="1">
    <location>
        <begin position="92"/>
        <end position="108"/>
    </location>
</feature>
<feature type="compositionally biased region" description="Low complexity" evidence="1">
    <location>
        <begin position="113"/>
        <end position="132"/>
    </location>
</feature>
<sequence length="516" mass="55514">MFANSDASRSFMSLTVDEIRWLNASNAFGVDDGDSIHSVPASDLVKPQSPRGSRPRYDSRRRSMLLDDFFGNNTPRDRTKFGFGEADESLLTEKELPSLPQRPKEWLYRRPRSPSSLSRSPSSLSGSPCLSRAPSSGSRSVTPTPTRIRPSTAGHRPHNPSPGVTEMNQSPFWTTVVPPQRSPSIRIGTPTSRSSRSPSRSSPNLLDFRGSPRSKRIGERPRPLPIQRERSGSEASSISTSSTGSLPATPPSPGSIYSQHSFTYPHPDTRSTTPSKSILTLTPKRSASISTKHSSASKSVKFDEVPAIGYADDRFDFGDGMVRGEEWDSNGDSTSIDMDGIGVQEGKGAGKALKRLLTIGSRHKTKPRPEISGPYALAPSSPGSASQSSLRLPAFKPSASASSSFISQGDVTTIPSSPNGAAADADRYKPKKSSSLIGPGDIGVIPYHGRFLSNKFYTPPARPKTPKAASVTGPGDLGVLASEPALHALPSMESFRSTKSVRDWGWLGRIGIRRMN</sequence>
<feature type="compositionally biased region" description="Low complexity" evidence="1">
    <location>
        <begin position="372"/>
        <end position="390"/>
    </location>
</feature>
<feature type="compositionally biased region" description="Basic and acidic residues" evidence="1">
    <location>
        <begin position="55"/>
        <end position="65"/>
    </location>
</feature>
<accession>A0AAD7BTI8</accession>